<comment type="caution">
    <text evidence="1">The sequence shown here is derived from an EMBL/GenBank/DDBJ whole genome shotgun (WGS) entry which is preliminary data.</text>
</comment>
<gene>
    <name evidence="1" type="ORF">DM484_24395</name>
</gene>
<protein>
    <submittedName>
        <fullName evidence="1">Uncharacterized protein</fullName>
    </submittedName>
</protein>
<proteinExistence type="predicted"/>
<evidence type="ECO:0000313" key="1">
    <source>
        <dbReference type="EMBL" id="PZN72519.1"/>
    </source>
</evidence>
<evidence type="ECO:0000313" key="2">
    <source>
        <dbReference type="Proteomes" id="UP000249396"/>
    </source>
</evidence>
<feature type="non-terminal residue" evidence="1">
    <location>
        <position position="82"/>
    </location>
</feature>
<organism evidence="1 2">
    <name type="scientific">Candidatus Methylumidiphilus alinenensis</name>
    <dbReference type="NCBI Taxonomy" id="2202197"/>
    <lineage>
        <taxon>Bacteria</taxon>
        <taxon>Pseudomonadati</taxon>
        <taxon>Pseudomonadota</taxon>
        <taxon>Gammaproteobacteria</taxon>
        <taxon>Methylococcales</taxon>
        <taxon>Candidatus Methylumidiphilus</taxon>
    </lineage>
</organism>
<dbReference type="AlphaFoldDB" id="A0A2W4QQK5"/>
<name>A0A2W4QQK5_9GAMM</name>
<sequence>MDIQNLYQSLHGLDAKLRAEGMKSGPDVWLLVFRLLERLQQQGRLPDEPEGLVPLLGPLFCRHPEDQARFPKLFDQWLGGPS</sequence>
<dbReference type="Proteomes" id="UP000249396">
    <property type="component" value="Unassembled WGS sequence"/>
</dbReference>
<dbReference type="EMBL" id="QJPH01000485">
    <property type="protein sequence ID" value="PZN72519.1"/>
    <property type="molecule type" value="Genomic_DNA"/>
</dbReference>
<accession>A0A2W4QQK5</accession>
<reference evidence="1 2" key="1">
    <citation type="journal article" date="2018" name="Aquat. Microb. Ecol.">
        <title>Gammaproteobacterial methanotrophs dominate.</title>
        <authorList>
            <person name="Rissanen A.J."/>
            <person name="Saarenheimo J."/>
            <person name="Tiirola M."/>
            <person name="Peura S."/>
            <person name="Aalto S.L."/>
            <person name="Karvinen A."/>
            <person name="Nykanen H."/>
        </authorList>
    </citation>
    <scope>NUCLEOTIDE SEQUENCE [LARGE SCALE GENOMIC DNA]</scope>
    <source>
        <strain evidence="1">AMbin10</strain>
    </source>
</reference>